<name>A0A0N1I600_LEPSE</name>
<keyword evidence="3" id="KW-1185">Reference proteome</keyword>
<feature type="compositionally biased region" description="Polar residues" evidence="1">
    <location>
        <begin position="400"/>
        <end position="409"/>
    </location>
</feature>
<organism evidence="2 3">
    <name type="scientific">Leptomonas seymouri</name>
    <dbReference type="NCBI Taxonomy" id="5684"/>
    <lineage>
        <taxon>Eukaryota</taxon>
        <taxon>Discoba</taxon>
        <taxon>Euglenozoa</taxon>
        <taxon>Kinetoplastea</taxon>
        <taxon>Metakinetoplastina</taxon>
        <taxon>Trypanosomatida</taxon>
        <taxon>Trypanosomatidae</taxon>
        <taxon>Leishmaniinae</taxon>
        <taxon>Leptomonas</taxon>
    </lineage>
</organism>
<feature type="compositionally biased region" description="Low complexity" evidence="1">
    <location>
        <begin position="543"/>
        <end position="553"/>
    </location>
</feature>
<gene>
    <name evidence="2" type="ORF">ABL78_4727</name>
</gene>
<evidence type="ECO:0000256" key="1">
    <source>
        <dbReference type="SAM" id="MobiDB-lite"/>
    </source>
</evidence>
<feature type="compositionally biased region" description="Pro residues" evidence="1">
    <location>
        <begin position="607"/>
        <end position="617"/>
    </location>
</feature>
<feature type="region of interest" description="Disordered" evidence="1">
    <location>
        <begin position="535"/>
        <end position="617"/>
    </location>
</feature>
<feature type="compositionally biased region" description="Polar residues" evidence="1">
    <location>
        <begin position="849"/>
        <end position="864"/>
    </location>
</feature>
<dbReference type="Proteomes" id="UP000038009">
    <property type="component" value="Unassembled WGS sequence"/>
</dbReference>
<dbReference type="EMBL" id="LJSK01000142">
    <property type="protein sequence ID" value="KPI86214.1"/>
    <property type="molecule type" value="Genomic_DNA"/>
</dbReference>
<feature type="compositionally biased region" description="Low complexity" evidence="1">
    <location>
        <begin position="593"/>
        <end position="606"/>
    </location>
</feature>
<reference evidence="2 3" key="1">
    <citation type="journal article" date="2015" name="PLoS Pathog.">
        <title>Leptomonas seymouri: Adaptations to the Dixenous Life Cycle Analyzed by Genome Sequencing, Transcriptome Profiling and Co-infection with Leishmania donovani.</title>
        <authorList>
            <person name="Kraeva N."/>
            <person name="Butenko A."/>
            <person name="Hlavacova J."/>
            <person name="Kostygov A."/>
            <person name="Myskova J."/>
            <person name="Grybchuk D."/>
            <person name="Lestinova T."/>
            <person name="Votypka J."/>
            <person name="Volf P."/>
            <person name="Opperdoes F."/>
            <person name="Flegontov P."/>
            <person name="Lukes J."/>
            <person name="Yurchenko V."/>
        </authorList>
    </citation>
    <scope>NUCLEOTIDE SEQUENCE [LARGE SCALE GENOMIC DNA]</scope>
    <source>
        <strain evidence="2 3">ATCC 30220</strain>
    </source>
</reference>
<feature type="region of interest" description="Disordered" evidence="1">
    <location>
        <begin position="333"/>
        <end position="426"/>
    </location>
</feature>
<feature type="compositionally biased region" description="Low complexity" evidence="1">
    <location>
        <begin position="566"/>
        <end position="579"/>
    </location>
</feature>
<proteinExistence type="predicted"/>
<evidence type="ECO:0000313" key="3">
    <source>
        <dbReference type="Proteomes" id="UP000038009"/>
    </source>
</evidence>
<dbReference type="OrthoDB" id="267512at2759"/>
<comment type="caution">
    <text evidence="2">The sequence shown here is derived from an EMBL/GenBank/DDBJ whole genome shotgun (WGS) entry which is preliminary data.</text>
</comment>
<sequence>MSLHRNLPPRPCHIAASIHVIATRLSQNTADRITIGNTPLHILHLCDAQYLAPLFPSCHSLRAVTVHLQYVASSTALEVFLQGAARCSSLRDVSLIGGATPMEAAAIAAGLAAFTSDGRESAPFDQHAQQRCAPTLLPRTTRRLRGAWADHRFSDLPLYRSPKDAYPQQLFPSARARRRSREVLCESPSAFCPASPPGFKRGHPAHPPAGRGNALSQFSAETARGGWTTRSTHASFAAISPAFTPALQQSSEGVRVTLELHRVSDETSAVLLEGLRRGSRISSVAVRLRVSTADARLSGLRLAQRVKQVTQRHRRLQQRSVWQSTQTLDNACPIQRLSKGNGVPSDISRAERGTGRRPRVASGPPSPVLRLPFHVHRELRPAPPSPYGPHRAHNAGSRVPHTSSSSQPTRHPIRSPTQYGARAPAASSAATESVWRVFPPSAPFAPSHPPAGARIAPNTPPFARVPGAPAQRPLVNAGQVQGKMYEDAFRRRGRHFFSSERRSAVAGAYATPLSVINTPQPPRLRCDLMRGRVGATRQARTPISSSQIASSISDKAQPKPQQVIVSQRSARRSSSSSFSPIVLDPDGFRRGRSSSFSSWSSRSTSPQPRPPVLPLPQLPSSFAAARAAYDSLTRCERDSHSDAAAEGRCAWRECLQQCNEAAGQGPPQFRPSPYAPVSAWLCSPRYCVRRGRGDLLAAQQCEDSPHITAVTHCAPSRTPRHARYSSPEHQTPCACFVCATPRGKTEGTRPRSSDITAVAAHERLPTSPRTPTGLRHYTRESMLGAVVSAARSPQLQSSIPSPLSQLSAPPSSTSRSSPTGGAAAISCTPLHRALHKECQVSLQKARAESGSSDGVHTADASTPGITARTPEEQKRSKRPCIGAHLGFLSEAECEGRRSTGSGCPAEVLGSDGSSQGAATAAPGHRSSYRCVSRTQLPSPRDRLPSLPNDTTTLSGAAAESADEQSEGMSDSAGYVVYPNSLKFLRARVADINRHVVWHQVKAAKEAVEHSKRLAALGEVFAGRVTEQLSDILMVLTDMAHGSRSGRR</sequence>
<feature type="region of interest" description="Disordered" evidence="1">
    <location>
        <begin position="896"/>
        <end position="970"/>
    </location>
</feature>
<accession>A0A0N1I600</accession>
<dbReference type="VEuPathDB" id="TriTrypDB:Lsey_0142_0120"/>
<feature type="compositionally biased region" description="Low complexity" evidence="1">
    <location>
        <begin position="793"/>
        <end position="818"/>
    </location>
</feature>
<feature type="region of interest" description="Disordered" evidence="1">
    <location>
        <begin position="844"/>
        <end position="878"/>
    </location>
</feature>
<protein>
    <submittedName>
        <fullName evidence="2">Uncharacterized protein</fullName>
    </submittedName>
</protein>
<feature type="region of interest" description="Disordered" evidence="1">
    <location>
        <begin position="793"/>
        <end position="824"/>
    </location>
</feature>
<dbReference type="OMA" id="INRHVVW"/>
<evidence type="ECO:0000313" key="2">
    <source>
        <dbReference type="EMBL" id="KPI86214.1"/>
    </source>
</evidence>
<dbReference type="AlphaFoldDB" id="A0A0N1I600"/>